<accession>L8E8G0</accession>
<reference evidence="1" key="1">
    <citation type="journal article" date="2013" name="PLoS ONE">
        <title>Direct detection of alternative open reading frames translation products in human significantly expands the proteome.</title>
        <authorList>
            <person name="Vanderperre B."/>
            <person name="Lucier J.-F."/>
            <person name="Motard J."/>
            <person name="Tremblay G."/>
            <person name="Vanderperre S."/>
            <person name="Wisztorski M."/>
            <person name="Salzet M."/>
            <person name="Boisvert F.-M."/>
            <person name="Roucou X."/>
        </authorList>
    </citation>
    <scope>NUCLEOTIDE SEQUENCE</scope>
</reference>
<gene>
    <name evidence="1" type="primary">USP21</name>
</gene>
<dbReference type="ChiTaRS" id="USP21">
    <property type="organism name" value="human"/>
</dbReference>
<proteinExistence type="predicted"/>
<protein>
    <submittedName>
        <fullName evidence="1">Alternative protein USP21</fullName>
    </submittedName>
</protein>
<organism evidence="1">
    <name type="scientific">Homo sapiens</name>
    <name type="common">Human</name>
    <dbReference type="NCBI Taxonomy" id="9606"/>
    <lineage>
        <taxon>Eukaryota</taxon>
        <taxon>Metazoa</taxon>
        <taxon>Chordata</taxon>
        <taxon>Craniata</taxon>
        <taxon>Vertebrata</taxon>
        <taxon>Euteleostomi</taxon>
        <taxon>Mammalia</taxon>
        <taxon>Eutheria</taxon>
        <taxon>Euarchontoglires</taxon>
        <taxon>Primates</taxon>
        <taxon>Haplorrhini</taxon>
        <taxon>Catarrhini</taxon>
        <taxon>Hominidae</taxon>
        <taxon>Homo</taxon>
    </lineage>
</organism>
<dbReference type="OrthoDB" id="265306at2759"/>
<sequence>MPFATTQAASTMATTQPCAGARLVGMSTMTLVSPLSVKTRWHPARATCCSTN</sequence>
<name>L8E8G0_HUMAN</name>
<dbReference type="AlphaFoldDB" id="L8E8G0"/>
<dbReference type="EMBL" id="HF583917">
    <property type="protein sequence ID" value="CCQ43414.1"/>
    <property type="molecule type" value="Genomic_DNA"/>
</dbReference>
<evidence type="ECO:0000313" key="1">
    <source>
        <dbReference type="EMBL" id="CCQ43414.1"/>
    </source>
</evidence>